<feature type="domain" description="Chitin-binding type-4" evidence="3">
    <location>
        <begin position="34"/>
        <end position="198"/>
    </location>
</feature>
<dbReference type="OrthoDB" id="2702399at2"/>
<accession>A0A543ATE6</accession>
<organism evidence="4 5">
    <name type="scientific">Stackebrandtia endophytica</name>
    <dbReference type="NCBI Taxonomy" id="1496996"/>
    <lineage>
        <taxon>Bacteria</taxon>
        <taxon>Bacillati</taxon>
        <taxon>Actinomycetota</taxon>
        <taxon>Actinomycetes</taxon>
        <taxon>Glycomycetales</taxon>
        <taxon>Glycomycetaceae</taxon>
        <taxon>Stackebrandtia</taxon>
    </lineage>
</organism>
<dbReference type="Gene3D" id="2.70.50.50">
    <property type="entry name" value="chitin-binding protein cbp21"/>
    <property type="match status" value="1"/>
</dbReference>
<keyword evidence="5" id="KW-1185">Reference proteome</keyword>
<dbReference type="Pfam" id="PF03067">
    <property type="entry name" value="LPMO_10"/>
    <property type="match status" value="1"/>
</dbReference>
<dbReference type="PANTHER" id="PTHR34823">
    <property type="entry name" value="GLCNAC-BINDING PROTEIN A"/>
    <property type="match status" value="1"/>
</dbReference>
<evidence type="ECO:0000256" key="2">
    <source>
        <dbReference type="SAM" id="SignalP"/>
    </source>
</evidence>
<dbReference type="RefSeq" id="WP_142036205.1">
    <property type="nucleotide sequence ID" value="NZ_JBHTGS010000001.1"/>
</dbReference>
<dbReference type="SUPFAM" id="SSF81296">
    <property type="entry name" value="E set domains"/>
    <property type="match status" value="1"/>
</dbReference>
<feature type="chain" id="PRO_5021878501" evidence="2">
    <location>
        <begin position="34"/>
        <end position="201"/>
    </location>
</feature>
<evidence type="ECO:0000313" key="4">
    <source>
        <dbReference type="EMBL" id="TQL75785.1"/>
    </source>
</evidence>
<dbReference type="InParanoid" id="A0A543ATE6"/>
<reference evidence="4 5" key="1">
    <citation type="submission" date="2019-06" db="EMBL/GenBank/DDBJ databases">
        <title>Sequencing the genomes of 1000 actinobacteria strains.</title>
        <authorList>
            <person name="Klenk H.-P."/>
        </authorList>
    </citation>
    <scope>NUCLEOTIDE SEQUENCE [LARGE SCALE GENOMIC DNA]</scope>
    <source>
        <strain evidence="4 5">DSM 45928</strain>
    </source>
</reference>
<comment type="caution">
    <text evidence="4">The sequence shown here is derived from an EMBL/GenBank/DDBJ whole genome shotgun (WGS) entry which is preliminary data.</text>
</comment>
<evidence type="ECO:0000256" key="1">
    <source>
        <dbReference type="ARBA" id="ARBA00022729"/>
    </source>
</evidence>
<feature type="signal peptide" evidence="2">
    <location>
        <begin position="1"/>
        <end position="33"/>
    </location>
</feature>
<dbReference type="AlphaFoldDB" id="A0A543ATE6"/>
<proteinExistence type="predicted"/>
<dbReference type="Proteomes" id="UP000317043">
    <property type="component" value="Unassembled WGS sequence"/>
</dbReference>
<dbReference type="PANTHER" id="PTHR34823:SF1">
    <property type="entry name" value="CHITIN-BINDING TYPE-4 DOMAIN-CONTAINING PROTEIN"/>
    <property type="match status" value="1"/>
</dbReference>
<keyword evidence="1 2" id="KW-0732">Signal</keyword>
<dbReference type="InterPro" id="IPR051024">
    <property type="entry name" value="GlcNAc_Chitin_IntDeg"/>
</dbReference>
<sequence>MKTSRTLKAAMSVAAGTLVAVLLSVLGATTASAHGYTNSPVSRAYHCKLGNVSNCGPIQWEPHSVEGPKGFPAAGPADGSICAGGNAGFSQLDDPRGGDWPTTSVSSGQNFTFAWHLTAAHSTTSFEYFITVDGYDPSQPITRANLEPAPFLTVPYSGQPPSDISHSGTLPSKSGQHVILAVWTIADTANAFYQCSDVNFG</sequence>
<evidence type="ECO:0000259" key="3">
    <source>
        <dbReference type="Pfam" id="PF03067"/>
    </source>
</evidence>
<dbReference type="EMBL" id="VFOW01000001">
    <property type="protein sequence ID" value="TQL75785.1"/>
    <property type="molecule type" value="Genomic_DNA"/>
</dbReference>
<dbReference type="InterPro" id="IPR014756">
    <property type="entry name" value="Ig_E-set"/>
</dbReference>
<name>A0A543ATE6_9ACTN</name>
<protein>
    <submittedName>
        <fullName evidence="4">Chitin-binding protein</fullName>
    </submittedName>
</protein>
<gene>
    <name evidence="4" type="ORF">FB566_1300</name>
</gene>
<evidence type="ECO:0000313" key="5">
    <source>
        <dbReference type="Proteomes" id="UP000317043"/>
    </source>
</evidence>
<dbReference type="InterPro" id="IPR004302">
    <property type="entry name" value="Cellulose/chitin-bd_N"/>
</dbReference>
<dbReference type="CDD" id="cd21177">
    <property type="entry name" value="LPMO_AA10"/>
    <property type="match status" value="1"/>
</dbReference>